<accession>S2JV95</accession>
<organism evidence="1 2">
    <name type="scientific">Mucor circinelloides f. circinelloides (strain 1006PhL)</name>
    <name type="common">Mucormycosis agent</name>
    <name type="synonym">Calyptromyces circinelloides</name>
    <dbReference type="NCBI Taxonomy" id="1220926"/>
    <lineage>
        <taxon>Eukaryota</taxon>
        <taxon>Fungi</taxon>
        <taxon>Fungi incertae sedis</taxon>
        <taxon>Mucoromycota</taxon>
        <taxon>Mucoromycotina</taxon>
        <taxon>Mucoromycetes</taxon>
        <taxon>Mucorales</taxon>
        <taxon>Mucorineae</taxon>
        <taxon>Mucoraceae</taxon>
        <taxon>Mucor</taxon>
    </lineage>
</organism>
<protein>
    <recommendedName>
        <fullName evidence="3">Reverse transcriptase zinc-binding domain-containing protein</fullName>
    </recommendedName>
</protein>
<name>S2JV95_MUCC1</name>
<dbReference type="OrthoDB" id="2278241at2759"/>
<dbReference type="VEuPathDB" id="FungiDB:HMPREF1544_00901"/>
<dbReference type="AlphaFoldDB" id="S2JV95"/>
<reference evidence="2" key="1">
    <citation type="submission" date="2013-05" db="EMBL/GenBank/DDBJ databases">
        <title>The Genome sequence of Mucor circinelloides f. circinelloides 1006PhL.</title>
        <authorList>
            <consortium name="The Broad Institute Genomics Platform"/>
            <person name="Cuomo C."/>
            <person name="Earl A."/>
            <person name="Findley K."/>
            <person name="Lee S.C."/>
            <person name="Walker B."/>
            <person name="Young S."/>
            <person name="Zeng Q."/>
            <person name="Gargeya S."/>
            <person name="Fitzgerald M."/>
            <person name="Haas B."/>
            <person name="Abouelleil A."/>
            <person name="Allen A.W."/>
            <person name="Alvarado L."/>
            <person name="Arachchi H.M."/>
            <person name="Berlin A.M."/>
            <person name="Chapman S.B."/>
            <person name="Gainer-Dewar J."/>
            <person name="Goldberg J."/>
            <person name="Griggs A."/>
            <person name="Gujja S."/>
            <person name="Hansen M."/>
            <person name="Howarth C."/>
            <person name="Imamovic A."/>
            <person name="Ireland A."/>
            <person name="Larimer J."/>
            <person name="McCowan C."/>
            <person name="Murphy C."/>
            <person name="Pearson M."/>
            <person name="Poon T.W."/>
            <person name="Priest M."/>
            <person name="Roberts A."/>
            <person name="Saif S."/>
            <person name="Shea T."/>
            <person name="Sisk P."/>
            <person name="Sykes S."/>
            <person name="Wortman J."/>
            <person name="Nusbaum C."/>
            <person name="Birren B."/>
        </authorList>
    </citation>
    <scope>NUCLEOTIDE SEQUENCE [LARGE SCALE GENOMIC DNA]</scope>
    <source>
        <strain evidence="2">1006PhL</strain>
    </source>
</reference>
<keyword evidence="2" id="KW-1185">Reference proteome</keyword>
<dbReference type="STRING" id="1220926.S2JV95"/>
<evidence type="ECO:0000313" key="2">
    <source>
        <dbReference type="Proteomes" id="UP000014254"/>
    </source>
</evidence>
<dbReference type="Proteomes" id="UP000014254">
    <property type="component" value="Unassembled WGS sequence"/>
</dbReference>
<dbReference type="EMBL" id="KE123901">
    <property type="protein sequence ID" value="EPB92332.1"/>
    <property type="molecule type" value="Genomic_DNA"/>
</dbReference>
<proteinExistence type="predicted"/>
<evidence type="ECO:0000313" key="1">
    <source>
        <dbReference type="EMBL" id="EPB92332.1"/>
    </source>
</evidence>
<evidence type="ECO:0008006" key="3">
    <source>
        <dbReference type="Google" id="ProtNLM"/>
    </source>
</evidence>
<gene>
    <name evidence="1" type="ORF">HMPREF1544_00901</name>
</gene>
<sequence length="63" mass="7086">MSAVFESPLCPVCLSVEDSSNHLLFHCPSKEKVWKGVIFEFLWPTTTILDLTEALLSLDFSNV</sequence>
<dbReference type="InParanoid" id="S2JV95"/>